<dbReference type="AlphaFoldDB" id="A0A9E7U4G4"/>
<keyword evidence="3" id="KW-1185">Reference proteome</keyword>
<feature type="compositionally biased region" description="Basic and acidic residues" evidence="1">
    <location>
        <begin position="1"/>
        <end position="20"/>
    </location>
</feature>
<evidence type="ECO:0000256" key="1">
    <source>
        <dbReference type="SAM" id="MobiDB-lite"/>
    </source>
</evidence>
<protein>
    <submittedName>
        <fullName evidence="2">Uncharacterized protein</fullName>
    </submittedName>
</protein>
<dbReference type="GeneID" id="74944652"/>
<accession>A0A9E7U4G4</accession>
<evidence type="ECO:0000313" key="2">
    <source>
        <dbReference type="EMBL" id="UWM54285.1"/>
    </source>
</evidence>
<dbReference type="Proteomes" id="UP001057580">
    <property type="component" value="Chromosome"/>
</dbReference>
<gene>
    <name evidence="2" type="ORF">N0B31_19480</name>
</gene>
<dbReference type="RefSeq" id="WP_260593291.1">
    <property type="nucleotide sequence ID" value="NZ_CP104003.1"/>
</dbReference>
<feature type="compositionally biased region" description="Acidic residues" evidence="1">
    <location>
        <begin position="35"/>
        <end position="50"/>
    </location>
</feature>
<reference evidence="2" key="1">
    <citation type="submission" date="2022-09" db="EMBL/GenBank/DDBJ databases">
        <title>Diverse halophilic archaea isolated from saline environments.</title>
        <authorList>
            <person name="Cui H.-L."/>
        </authorList>
    </citation>
    <scope>NUCLEOTIDE SEQUENCE</scope>
    <source>
        <strain evidence="2">ZS-35-S2</strain>
    </source>
</reference>
<organism evidence="2 3">
    <name type="scientific">Salinirubellus salinus</name>
    <dbReference type="NCBI Taxonomy" id="1364945"/>
    <lineage>
        <taxon>Archaea</taxon>
        <taxon>Methanobacteriati</taxon>
        <taxon>Methanobacteriota</taxon>
        <taxon>Stenosarchaea group</taxon>
        <taxon>Halobacteria</taxon>
        <taxon>Halobacteriales</taxon>
        <taxon>Natronomonadaceae</taxon>
        <taxon>Salinirubellus</taxon>
    </lineage>
</organism>
<feature type="region of interest" description="Disordered" evidence="1">
    <location>
        <begin position="1"/>
        <end position="50"/>
    </location>
</feature>
<name>A0A9E7U4G4_9EURY</name>
<proteinExistence type="predicted"/>
<dbReference type="KEGG" id="ssai:N0B31_19480"/>
<dbReference type="EMBL" id="CP104003">
    <property type="protein sequence ID" value="UWM54285.1"/>
    <property type="molecule type" value="Genomic_DNA"/>
</dbReference>
<evidence type="ECO:0000313" key="3">
    <source>
        <dbReference type="Proteomes" id="UP001057580"/>
    </source>
</evidence>
<sequence>MCHGHRADWEQAYEDRLAEHEESDEDEAPSFLREEDAEDEVELLTDGGDE</sequence>